<feature type="transmembrane region" description="Helical" evidence="1">
    <location>
        <begin position="12"/>
        <end position="32"/>
    </location>
</feature>
<evidence type="ECO:0000256" key="1">
    <source>
        <dbReference type="SAM" id="Phobius"/>
    </source>
</evidence>
<keyword evidence="1" id="KW-1133">Transmembrane helix</keyword>
<keyword evidence="1" id="KW-0472">Membrane</keyword>
<organism evidence="2 3">
    <name type="scientific">Hymenolepis diminuta</name>
    <name type="common">Rat tapeworm</name>
    <dbReference type="NCBI Taxonomy" id="6216"/>
    <lineage>
        <taxon>Eukaryota</taxon>
        <taxon>Metazoa</taxon>
        <taxon>Spiralia</taxon>
        <taxon>Lophotrochozoa</taxon>
        <taxon>Platyhelminthes</taxon>
        <taxon>Cestoda</taxon>
        <taxon>Eucestoda</taxon>
        <taxon>Cyclophyllidea</taxon>
        <taxon>Hymenolepididae</taxon>
        <taxon>Hymenolepis</taxon>
    </lineage>
</organism>
<reference evidence="2 3" key="1">
    <citation type="submission" date="2019-07" db="EMBL/GenBank/DDBJ databases">
        <authorList>
            <person name="Jastrzebski P J."/>
            <person name="Paukszto L."/>
            <person name="Jastrzebski P J."/>
        </authorList>
    </citation>
    <scope>NUCLEOTIDE SEQUENCE [LARGE SCALE GENOMIC DNA]</scope>
    <source>
        <strain evidence="2 3">WMS-il1</strain>
    </source>
</reference>
<keyword evidence="1" id="KW-0812">Transmembrane</keyword>
<protein>
    <submittedName>
        <fullName evidence="2">Uncharacterized protein</fullName>
    </submittedName>
</protein>
<dbReference type="Proteomes" id="UP000321570">
    <property type="component" value="Unassembled WGS sequence"/>
</dbReference>
<dbReference type="AlphaFoldDB" id="A0A564YVW7"/>
<keyword evidence="3" id="KW-1185">Reference proteome</keyword>
<name>A0A564YVW7_HYMDI</name>
<gene>
    <name evidence="2" type="ORF">WMSIL1_LOCUS10136</name>
</gene>
<dbReference type="EMBL" id="CABIJS010000443">
    <property type="protein sequence ID" value="VUZ51310.1"/>
    <property type="molecule type" value="Genomic_DNA"/>
</dbReference>
<proteinExistence type="predicted"/>
<sequence>MSVIGSSASSSLPFFLGTLLSLSPSITRFKLIVASLNTFWSNQLLVFCFIIVVSSYSNSYELVTVIAGVIADVSCEPSVVISTPTIPAVFIILIISNYILLRLKSWTKCFESPVQYGISFQILPDYFRY</sequence>
<feature type="transmembrane region" description="Helical" evidence="1">
    <location>
        <begin position="77"/>
        <end position="100"/>
    </location>
</feature>
<evidence type="ECO:0000313" key="2">
    <source>
        <dbReference type="EMBL" id="VUZ51310.1"/>
    </source>
</evidence>
<accession>A0A564YVW7</accession>
<evidence type="ECO:0000313" key="3">
    <source>
        <dbReference type="Proteomes" id="UP000321570"/>
    </source>
</evidence>